<evidence type="ECO:0000313" key="3">
    <source>
        <dbReference type="Proteomes" id="UP001153148"/>
    </source>
</evidence>
<evidence type="ECO:0000256" key="1">
    <source>
        <dbReference type="SAM" id="MobiDB-lite"/>
    </source>
</evidence>
<feature type="non-terminal residue" evidence="2">
    <location>
        <position position="166"/>
    </location>
</feature>
<feature type="region of interest" description="Disordered" evidence="1">
    <location>
        <begin position="63"/>
        <end position="118"/>
    </location>
</feature>
<keyword evidence="3" id="KW-1185">Reference proteome</keyword>
<dbReference type="Proteomes" id="UP001153148">
    <property type="component" value="Unassembled WGS sequence"/>
</dbReference>
<comment type="caution">
    <text evidence="2">The sequence shown here is derived from an EMBL/GenBank/DDBJ whole genome shotgun (WGS) entry which is preliminary data.</text>
</comment>
<protein>
    <submittedName>
        <fullName evidence="2">Uncharacterized protein</fullName>
    </submittedName>
</protein>
<organism evidence="2 3">
    <name type="scientific">Timema podura</name>
    <name type="common">Walking stick</name>
    <dbReference type="NCBI Taxonomy" id="61482"/>
    <lineage>
        <taxon>Eukaryota</taxon>
        <taxon>Metazoa</taxon>
        <taxon>Ecdysozoa</taxon>
        <taxon>Arthropoda</taxon>
        <taxon>Hexapoda</taxon>
        <taxon>Insecta</taxon>
        <taxon>Pterygota</taxon>
        <taxon>Neoptera</taxon>
        <taxon>Polyneoptera</taxon>
        <taxon>Phasmatodea</taxon>
        <taxon>Timematodea</taxon>
        <taxon>Timematoidea</taxon>
        <taxon>Timematidae</taxon>
        <taxon>Timema</taxon>
    </lineage>
</organism>
<feature type="compositionally biased region" description="Basic and acidic residues" evidence="1">
    <location>
        <begin position="102"/>
        <end position="118"/>
    </location>
</feature>
<reference evidence="2" key="1">
    <citation type="submission" date="2021-03" db="EMBL/GenBank/DDBJ databases">
        <authorList>
            <person name="Tran Van P."/>
        </authorList>
    </citation>
    <scope>NUCLEOTIDE SEQUENCE</scope>
</reference>
<proteinExistence type="predicted"/>
<gene>
    <name evidence="2" type="ORF">TPAB3V08_LOCUS16042</name>
</gene>
<evidence type="ECO:0000313" key="2">
    <source>
        <dbReference type="EMBL" id="CAG2069099.1"/>
    </source>
</evidence>
<accession>A0ABN7PTY6</accession>
<dbReference type="EMBL" id="CAJPIN010116658">
    <property type="protein sequence ID" value="CAG2069099.1"/>
    <property type="molecule type" value="Genomic_DNA"/>
</dbReference>
<name>A0ABN7PTY6_TIMPD</name>
<sequence>MRQIDVGTQNGDGDVVTSSRAFLPGVSKITQTRKKSATHSKLSMYKTKCPWKKMSALLAREKFGIPKKTPTQHPSPKPVKVGGARVQPHTSQNVCAPGSCKRPKEVASRSKRPHEVNHGDHLQTMMELIPPENLKVQSRLLWQLILSASLALHSCVGLGLTLTGRA</sequence>